<sequence>MDKQLKMGVGIGGPSIIMIFVALCLTTLGALSLMTANADWKLTQKAADALTEYYAADNEVEEILASVDADLKVGHPLESDSFVIPVSDRQNLMVELKSEGTRYTILSRKIMPASQWDYDQFKTEFDDSITE</sequence>
<keyword evidence="1" id="KW-0812">Transmembrane</keyword>
<keyword evidence="1" id="KW-0472">Membrane</keyword>
<keyword evidence="1" id="KW-1133">Transmembrane helix</keyword>
<protein>
    <submittedName>
        <fullName evidence="2">Uncharacterized protein</fullName>
    </submittedName>
</protein>
<reference evidence="2 3" key="1">
    <citation type="journal article" date="2020" name="Biotechnol. Biofuels">
        <title>New insights from the biogas microbiome by comprehensive genome-resolved metagenomics of nearly 1600 species originating from multiple anaerobic digesters.</title>
        <authorList>
            <person name="Campanaro S."/>
            <person name="Treu L."/>
            <person name="Rodriguez-R L.M."/>
            <person name="Kovalovszki A."/>
            <person name="Ziels R.M."/>
            <person name="Maus I."/>
            <person name="Zhu X."/>
            <person name="Kougias P.G."/>
            <person name="Basile A."/>
            <person name="Luo G."/>
            <person name="Schluter A."/>
            <person name="Konstantinidis K.T."/>
            <person name="Angelidaki I."/>
        </authorList>
    </citation>
    <scope>NUCLEOTIDE SEQUENCE [LARGE SCALE GENOMIC DNA]</scope>
    <source>
        <strain evidence="2">AS05jafATM_4</strain>
    </source>
</reference>
<organism evidence="2 3">
    <name type="scientific">Desulfitobacterium dehalogenans</name>
    <dbReference type="NCBI Taxonomy" id="36854"/>
    <lineage>
        <taxon>Bacteria</taxon>
        <taxon>Bacillati</taxon>
        <taxon>Bacillota</taxon>
        <taxon>Clostridia</taxon>
        <taxon>Eubacteriales</taxon>
        <taxon>Desulfitobacteriaceae</taxon>
        <taxon>Desulfitobacterium</taxon>
    </lineage>
</organism>
<dbReference type="AlphaFoldDB" id="A0A7C6Z7L1"/>
<evidence type="ECO:0000313" key="3">
    <source>
        <dbReference type="Proteomes" id="UP000553059"/>
    </source>
</evidence>
<evidence type="ECO:0000256" key="1">
    <source>
        <dbReference type="SAM" id="Phobius"/>
    </source>
</evidence>
<comment type="caution">
    <text evidence="2">The sequence shown here is derived from an EMBL/GenBank/DDBJ whole genome shotgun (WGS) entry which is preliminary data.</text>
</comment>
<proteinExistence type="predicted"/>
<evidence type="ECO:0000313" key="2">
    <source>
        <dbReference type="EMBL" id="HHY29041.1"/>
    </source>
</evidence>
<accession>A0A7C6Z7L1</accession>
<gene>
    <name evidence="2" type="ORF">GX523_20290</name>
</gene>
<name>A0A7C6Z7L1_9FIRM</name>
<feature type="transmembrane region" description="Helical" evidence="1">
    <location>
        <begin position="15"/>
        <end position="36"/>
    </location>
</feature>
<dbReference type="Proteomes" id="UP000553059">
    <property type="component" value="Unassembled WGS sequence"/>
</dbReference>
<dbReference type="EMBL" id="DUTF01000436">
    <property type="protein sequence ID" value="HHY29041.1"/>
    <property type="molecule type" value="Genomic_DNA"/>
</dbReference>